<organism evidence="1 2">
    <name type="scientific">Dendrobium catenatum</name>
    <dbReference type="NCBI Taxonomy" id="906689"/>
    <lineage>
        <taxon>Eukaryota</taxon>
        <taxon>Viridiplantae</taxon>
        <taxon>Streptophyta</taxon>
        <taxon>Embryophyta</taxon>
        <taxon>Tracheophyta</taxon>
        <taxon>Spermatophyta</taxon>
        <taxon>Magnoliopsida</taxon>
        <taxon>Liliopsida</taxon>
        <taxon>Asparagales</taxon>
        <taxon>Orchidaceae</taxon>
        <taxon>Epidendroideae</taxon>
        <taxon>Malaxideae</taxon>
        <taxon>Dendrobiinae</taxon>
        <taxon>Dendrobium</taxon>
    </lineage>
</organism>
<evidence type="ECO:0000313" key="2">
    <source>
        <dbReference type="Proteomes" id="UP000233837"/>
    </source>
</evidence>
<name>A0A2I0WBX8_9ASPA</name>
<sequence length="172" mass="19155">MQRSAREVWRVIQGAVPSQVPVQNTNLGISFPNKKAKPFVTDLKIFNFGKDKDLVDVEDATIAIVNDISLEDGEILEEMTINFADVSLDGNRNSSSKNIIASQPVILNKNKFDIVNNVDEDVNNVEIVMGRSIVIDVNVSSPNVKDMALTVENVRVEKGNWEWSSKLLDQLN</sequence>
<reference evidence="1 2" key="2">
    <citation type="journal article" date="2017" name="Nature">
        <title>The Apostasia genome and the evolution of orchids.</title>
        <authorList>
            <person name="Zhang G.Q."/>
            <person name="Liu K.W."/>
            <person name="Li Z."/>
            <person name="Lohaus R."/>
            <person name="Hsiao Y.Y."/>
            <person name="Niu S.C."/>
            <person name="Wang J.Y."/>
            <person name="Lin Y.C."/>
            <person name="Xu Q."/>
            <person name="Chen L.J."/>
            <person name="Yoshida K."/>
            <person name="Fujiwara S."/>
            <person name="Wang Z.W."/>
            <person name="Zhang Y.Q."/>
            <person name="Mitsuda N."/>
            <person name="Wang M."/>
            <person name="Liu G.H."/>
            <person name="Pecoraro L."/>
            <person name="Huang H.X."/>
            <person name="Xiao X.J."/>
            <person name="Lin M."/>
            <person name="Wu X.Y."/>
            <person name="Wu W.L."/>
            <person name="Chen Y.Y."/>
            <person name="Chang S.B."/>
            <person name="Sakamoto S."/>
            <person name="Ohme-Takagi M."/>
            <person name="Yagi M."/>
            <person name="Zeng S.J."/>
            <person name="Shen C.Y."/>
            <person name="Yeh C.M."/>
            <person name="Luo Y.B."/>
            <person name="Tsai W.C."/>
            <person name="Van de Peer Y."/>
            <person name="Liu Z.J."/>
        </authorList>
    </citation>
    <scope>NUCLEOTIDE SEQUENCE [LARGE SCALE GENOMIC DNA]</scope>
    <source>
        <tissue evidence="1">The whole plant</tissue>
    </source>
</reference>
<gene>
    <name evidence="1" type="ORF">MA16_Dca025475</name>
</gene>
<reference evidence="1 2" key="1">
    <citation type="journal article" date="2016" name="Sci. Rep.">
        <title>The Dendrobium catenatum Lindl. genome sequence provides insights into polysaccharide synthase, floral development and adaptive evolution.</title>
        <authorList>
            <person name="Zhang G.Q."/>
            <person name="Xu Q."/>
            <person name="Bian C."/>
            <person name="Tsai W.C."/>
            <person name="Yeh C.M."/>
            <person name="Liu K.W."/>
            <person name="Yoshida K."/>
            <person name="Zhang L.S."/>
            <person name="Chang S.B."/>
            <person name="Chen F."/>
            <person name="Shi Y."/>
            <person name="Su Y.Y."/>
            <person name="Zhang Y.Q."/>
            <person name="Chen L.J."/>
            <person name="Yin Y."/>
            <person name="Lin M."/>
            <person name="Huang H."/>
            <person name="Deng H."/>
            <person name="Wang Z.W."/>
            <person name="Zhu S.L."/>
            <person name="Zhao X."/>
            <person name="Deng C."/>
            <person name="Niu S.C."/>
            <person name="Huang J."/>
            <person name="Wang M."/>
            <person name="Liu G.H."/>
            <person name="Yang H.J."/>
            <person name="Xiao X.J."/>
            <person name="Hsiao Y.Y."/>
            <person name="Wu W.L."/>
            <person name="Chen Y.Y."/>
            <person name="Mitsuda N."/>
            <person name="Ohme-Takagi M."/>
            <person name="Luo Y.B."/>
            <person name="Van de Peer Y."/>
            <person name="Liu Z.J."/>
        </authorList>
    </citation>
    <scope>NUCLEOTIDE SEQUENCE [LARGE SCALE GENOMIC DNA]</scope>
    <source>
        <tissue evidence="1">The whole plant</tissue>
    </source>
</reference>
<protein>
    <submittedName>
        <fullName evidence="1">Uncharacterized protein</fullName>
    </submittedName>
</protein>
<dbReference type="EMBL" id="KZ502770">
    <property type="protein sequence ID" value="PKU73166.1"/>
    <property type="molecule type" value="Genomic_DNA"/>
</dbReference>
<evidence type="ECO:0000313" key="1">
    <source>
        <dbReference type="EMBL" id="PKU73166.1"/>
    </source>
</evidence>
<accession>A0A2I0WBX8</accession>
<proteinExistence type="predicted"/>
<dbReference type="Proteomes" id="UP000233837">
    <property type="component" value="Unassembled WGS sequence"/>
</dbReference>
<keyword evidence="2" id="KW-1185">Reference proteome</keyword>
<dbReference type="AlphaFoldDB" id="A0A2I0WBX8"/>